<accession>A0A845F5B5</accession>
<reference evidence="1 2" key="1">
    <citation type="submission" date="2019-11" db="EMBL/GenBank/DDBJ databases">
        <title>Genome sequences of 17 halophilic strains isolated from different environments.</title>
        <authorList>
            <person name="Furrow R.E."/>
        </authorList>
    </citation>
    <scope>NUCLEOTIDE SEQUENCE [LARGE SCALE GENOMIC DNA]</scope>
    <source>
        <strain evidence="1 2">22506_14_FS</strain>
    </source>
</reference>
<sequence length="69" mass="8162">MERVNRKISFQIGSEKDLLLKEIEASRNKMNLLARNKPLSSNEIIEISTYLDYLLNEYDQRRNKKTAAF</sequence>
<comment type="caution">
    <text evidence="1">The sequence shown here is derived from an EMBL/GenBank/DDBJ whole genome shotgun (WGS) entry which is preliminary data.</text>
</comment>
<dbReference type="Pfam" id="PF09388">
    <property type="entry name" value="SpoOE-like"/>
    <property type="match status" value="1"/>
</dbReference>
<proteinExistence type="predicted"/>
<protein>
    <submittedName>
        <fullName evidence="1">Spo0E family sporulation regulatory protein-aspartic acid phosphatase</fullName>
    </submittedName>
</protein>
<dbReference type="InterPro" id="IPR018540">
    <property type="entry name" value="Spo0E-like"/>
</dbReference>
<evidence type="ECO:0000313" key="2">
    <source>
        <dbReference type="Proteomes" id="UP000447833"/>
    </source>
</evidence>
<dbReference type="SUPFAM" id="SSF140500">
    <property type="entry name" value="BAS1536-like"/>
    <property type="match status" value="1"/>
</dbReference>
<organism evidence="1 2">
    <name type="scientific">Guptibacillus hwajinpoensis</name>
    <dbReference type="NCBI Taxonomy" id="208199"/>
    <lineage>
        <taxon>Bacteria</taxon>
        <taxon>Bacillati</taxon>
        <taxon>Bacillota</taxon>
        <taxon>Bacilli</taxon>
        <taxon>Bacillales</taxon>
        <taxon>Guptibacillaceae</taxon>
        <taxon>Guptibacillus</taxon>
    </lineage>
</organism>
<evidence type="ECO:0000313" key="1">
    <source>
        <dbReference type="EMBL" id="MYL66010.1"/>
    </source>
</evidence>
<dbReference type="GO" id="GO:0046983">
    <property type="term" value="F:protein dimerization activity"/>
    <property type="evidence" value="ECO:0007669"/>
    <property type="project" value="InterPro"/>
</dbReference>
<dbReference type="InterPro" id="IPR036638">
    <property type="entry name" value="HLH_DNA-bd_sf"/>
</dbReference>
<dbReference type="AlphaFoldDB" id="A0A845F5B5"/>
<gene>
    <name evidence="1" type="ORF">GLW07_22045</name>
</gene>
<dbReference type="RefSeq" id="WP_098446009.1">
    <property type="nucleotide sequence ID" value="NZ_JAIVAE010000017.1"/>
</dbReference>
<dbReference type="Proteomes" id="UP000447833">
    <property type="component" value="Unassembled WGS sequence"/>
</dbReference>
<dbReference type="GO" id="GO:0043937">
    <property type="term" value="P:regulation of sporulation"/>
    <property type="evidence" value="ECO:0007669"/>
    <property type="project" value="InterPro"/>
</dbReference>
<dbReference type="InterPro" id="IPR037208">
    <property type="entry name" value="Spo0E-like_sf"/>
</dbReference>
<name>A0A845F5B5_9BACL</name>
<dbReference type="EMBL" id="WMEY01000014">
    <property type="protein sequence ID" value="MYL66010.1"/>
    <property type="molecule type" value="Genomic_DNA"/>
</dbReference>
<dbReference type="Gene3D" id="4.10.280.10">
    <property type="entry name" value="Helix-loop-helix DNA-binding domain"/>
    <property type="match status" value="1"/>
</dbReference>